<dbReference type="AlphaFoldDB" id="A0A1E5V6V1"/>
<comment type="caution">
    <text evidence="2">The sequence shown here is derived from an EMBL/GenBank/DDBJ whole genome shotgun (WGS) entry which is preliminary data.</text>
</comment>
<accession>A0A1E5V6V1</accession>
<reference evidence="2 3" key="1">
    <citation type="submission" date="2016-09" db="EMBL/GenBank/DDBJ databases">
        <title>The draft genome of Dichanthelium oligosanthes: A C3 panicoid grass species.</title>
        <authorList>
            <person name="Studer A.J."/>
            <person name="Schnable J.C."/>
            <person name="Brutnell T.P."/>
        </authorList>
    </citation>
    <scope>NUCLEOTIDE SEQUENCE [LARGE SCALE GENOMIC DNA]</scope>
    <source>
        <strain evidence="3">cv. Kellogg 1175</strain>
        <tissue evidence="2">Leaf</tissue>
    </source>
</reference>
<evidence type="ECO:0000313" key="3">
    <source>
        <dbReference type="Proteomes" id="UP000095767"/>
    </source>
</evidence>
<organism evidence="2 3">
    <name type="scientific">Dichanthelium oligosanthes</name>
    <dbReference type="NCBI Taxonomy" id="888268"/>
    <lineage>
        <taxon>Eukaryota</taxon>
        <taxon>Viridiplantae</taxon>
        <taxon>Streptophyta</taxon>
        <taxon>Embryophyta</taxon>
        <taxon>Tracheophyta</taxon>
        <taxon>Spermatophyta</taxon>
        <taxon>Magnoliopsida</taxon>
        <taxon>Liliopsida</taxon>
        <taxon>Poales</taxon>
        <taxon>Poaceae</taxon>
        <taxon>PACMAD clade</taxon>
        <taxon>Panicoideae</taxon>
        <taxon>Panicodae</taxon>
        <taxon>Paniceae</taxon>
        <taxon>Dichantheliinae</taxon>
        <taxon>Dichanthelium</taxon>
    </lineage>
</organism>
<feature type="region of interest" description="Disordered" evidence="1">
    <location>
        <begin position="89"/>
        <end position="119"/>
    </location>
</feature>
<keyword evidence="3" id="KW-1185">Reference proteome</keyword>
<gene>
    <name evidence="2" type="ORF">BAE44_0018091</name>
</gene>
<name>A0A1E5V6V1_9POAL</name>
<dbReference type="Proteomes" id="UP000095767">
    <property type="component" value="Unassembled WGS sequence"/>
</dbReference>
<evidence type="ECO:0000256" key="1">
    <source>
        <dbReference type="SAM" id="MobiDB-lite"/>
    </source>
</evidence>
<dbReference type="PANTHER" id="PTHR45125">
    <property type="entry name" value="F21J9.4-RELATED"/>
    <property type="match status" value="1"/>
</dbReference>
<evidence type="ECO:0000313" key="2">
    <source>
        <dbReference type="EMBL" id="OEL20890.1"/>
    </source>
</evidence>
<dbReference type="EMBL" id="LWDX02049364">
    <property type="protein sequence ID" value="OEL20890.1"/>
    <property type="molecule type" value="Genomic_DNA"/>
</dbReference>
<proteinExistence type="predicted"/>
<sequence length="195" mass="21261">MKALAALLSMVEETTEEMATDLQNVAIECRLATIPEAAADAANGVDPQDIVLVDWEYGQLKAVRNSTSDLLQGSHMQFYEMMTMPLAPPAATDNVGTGESEAAPRTQRRKVAPKPKQPNFSVPEDMTLVSCWLNVSLDPIIGAGRQNASFWKAIERNYNARKGAAHPLCTLRSLEGRWQDIKEQVGSSRASACPC</sequence>
<dbReference type="OrthoDB" id="2507178at2759"/>
<evidence type="ECO:0008006" key="4">
    <source>
        <dbReference type="Google" id="ProtNLM"/>
    </source>
</evidence>
<dbReference type="PANTHER" id="PTHR45125:SF3">
    <property type="entry name" value="NO-APICAL-MERISTEM-ASSOCIATED CARBOXY-TERMINAL DOMAIN PROTEIN"/>
    <property type="match status" value="1"/>
</dbReference>
<protein>
    <recommendedName>
        <fullName evidence="4">No apical meristem-associated C-terminal domain-containing protein</fullName>
    </recommendedName>
</protein>